<dbReference type="PANTHER" id="PTHR22961">
    <property type="entry name" value="SER/THR PROTEIN KINASE-TRB"/>
    <property type="match status" value="1"/>
</dbReference>
<dbReference type="GO" id="GO:0004672">
    <property type="term" value="F:protein kinase activity"/>
    <property type="evidence" value="ECO:0007669"/>
    <property type="project" value="InterPro"/>
</dbReference>
<evidence type="ECO:0000259" key="3">
    <source>
        <dbReference type="PROSITE" id="PS50011"/>
    </source>
</evidence>
<dbReference type="GO" id="GO:0031434">
    <property type="term" value="F:mitogen-activated protein kinase kinase binding"/>
    <property type="evidence" value="ECO:0007669"/>
    <property type="project" value="TreeGrafter"/>
</dbReference>
<comment type="caution">
    <text evidence="4">The sequence shown here is derived from an EMBL/GenBank/DDBJ whole genome shotgun (WGS) entry which is preliminary data.</text>
</comment>
<dbReference type="InterPro" id="IPR000719">
    <property type="entry name" value="Prot_kinase_dom"/>
</dbReference>
<evidence type="ECO:0000256" key="2">
    <source>
        <dbReference type="SAM" id="MobiDB-lite"/>
    </source>
</evidence>
<dbReference type="AlphaFoldDB" id="A0AAD9USC7"/>
<dbReference type="SUPFAM" id="SSF56112">
    <property type="entry name" value="Protein kinase-like (PK-like)"/>
    <property type="match status" value="1"/>
</dbReference>
<dbReference type="PANTHER" id="PTHR22961:SF13">
    <property type="entry name" value="TRIBBLES"/>
    <property type="match status" value="1"/>
</dbReference>
<reference evidence="4" key="2">
    <citation type="journal article" date="2023" name="Science">
        <title>Genomic signatures of disease resistance in endangered staghorn corals.</title>
        <authorList>
            <person name="Vollmer S.V."/>
            <person name="Selwyn J.D."/>
            <person name="Despard B.A."/>
            <person name="Roesel C.L."/>
        </authorList>
    </citation>
    <scope>NUCLEOTIDE SEQUENCE</scope>
    <source>
        <strain evidence="4">K2</strain>
    </source>
</reference>
<protein>
    <submittedName>
        <fullName evidence="4">Tribbles-like protein 2</fullName>
    </submittedName>
</protein>
<dbReference type="Pfam" id="PF00069">
    <property type="entry name" value="Pkinase"/>
    <property type="match status" value="1"/>
</dbReference>
<dbReference type="Gene3D" id="3.30.200.20">
    <property type="entry name" value="Phosphorylase Kinase, domain 1"/>
    <property type="match status" value="1"/>
</dbReference>
<gene>
    <name evidence="4" type="ORF">P5673_032092</name>
</gene>
<feature type="compositionally biased region" description="Polar residues" evidence="2">
    <location>
        <begin position="13"/>
        <end position="27"/>
    </location>
</feature>
<dbReference type="Proteomes" id="UP001249851">
    <property type="component" value="Unassembled WGS sequence"/>
</dbReference>
<dbReference type="InterPro" id="IPR011009">
    <property type="entry name" value="Kinase-like_dom_sf"/>
</dbReference>
<proteinExistence type="inferred from homology"/>
<sequence length="329" mass="37222">MNSSSIRYHPYSRNASKTNIEPTPLPNLTITHQATKRTTNDLPQICKVGKYLLLERPGGSSLHKAVDTEAKTELACKILDVNKFRETLAPMFHLPPQEGINKIIEILVSDSYAYVFFERSFGDLHSYVRTKRRLKEEEASKLFHQIVSSVAHCHESGVVLRDLKLRKFVFQNPERTNVKLEGLEDAFPLDGPDDTLEDKHGCPAYVSPEILQASGGYSGKAADVWSLGVMLYTMLVGRYPFHDTEPSVLFTKIRRGHFTIPDTISSKAKCLIRSMMRREPTERLSAREILEHPWFVSSFHITGPCKVDQKLADQTVPDLASDDTPSFFN</sequence>
<evidence type="ECO:0000313" key="5">
    <source>
        <dbReference type="Proteomes" id="UP001249851"/>
    </source>
</evidence>
<dbReference type="GO" id="GO:0032436">
    <property type="term" value="P:positive regulation of proteasomal ubiquitin-dependent protein catabolic process"/>
    <property type="evidence" value="ECO:0007669"/>
    <property type="project" value="TreeGrafter"/>
</dbReference>
<organism evidence="4 5">
    <name type="scientific">Acropora cervicornis</name>
    <name type="common">Staghorn coral</name>
    <dbReference type="NCBI Taxonomy" id="6130"/>
    <lineage>
        <taxon>Eukaryota</taxon>
        <taxon>Metazoa</taxon>
        <taxon>Cnidaria</taxon>
        <taxon>Anthozoa</taxon>
        <taxon>Hexacorallia</taxon>
        <taxon>Scleractinia</taxon>
        <taxon>Astrocoeniina</taxon>
        <taxon>Acroporidae</taxon>
        <taxon>Acropora</taxon>
    </lineage>
</organism>
<dbReference type="InterPro" id="IPR024104">
    <property type="entry name" value="Tribbles/Ser_Thr_kinase_40"/>
</dbReference>
<feature type="region of interest" description="Disordered" evidence="2">
    <location>
        <begin position="1"/>
        <end position="27"/>
    </location>
</feature>
<feature type="domain" description="Protein kinase" evidence="3">
    <location>
        <begin position="51"/>
        <end position="295"/>
    </location>
</feature>
<accession>A0AAD9USC7</accession>
<evidence type="ECO:0000313" key="4">
    <source>
        <dbReference type="EMBL" id="KAK2547865.1"/>
    </source>
</evidence>
<dbReference type="Gene3D" id="1.10.510.10">
    <property type="entry name" value="Transferase(Phosphotransferase) domain 1"/>
    <property type="match status" value="1"/>
</dbReference>
<dbReference type="SMART" id="SM00220">
    <property type="entry name" value="S_TKc"/>
    <property type="match status" value="1"/>
</dbReference>
<keyword evidence="5" id="KW-1185">Reference proteome</keyword>
<dbReference type="PROSITE" id="PS50011">
    <property type="entry name" value="PROTEIN_KINASE_DOM"/>
    <property type="match status" value="1"/>
</dbReference>
<name>A0AAD9USC7_ACRCE</name>
<comment type="similarity">
    <text evidence="1">Belongs to the protein kinase superfamily. CAMK Ser/Thr protein kinase family. Tribbles subfamily.</text>
</comment>
<reference evidence="4" key="1">
    <citation type="journal article" date="2023" name="G3 (Bethesda)">
        <title>Whole genome assembly and annotation of the endangered Caribbean coral Acropora cervicornis.</title>
        <authorList>
            <person name="Selwyn J.D."/>
            <person name="Vollmer S.V."/>
        </authorList>
    </citation>
    <scope>NUCLEOTIDE SEQUENCE</scope>
    <source>
        <strain evidence="4">K2</strain>
    </source>
</reference>
<dbReference type="GO" id="GO:0005634">
    <property type="term" value="C:nucleus"/>
    <property type="evidence" value="ECO:0007669"/>
    <property type="project" value="TreeGrafter"/>
</dbReference>
<dbReference type="GO" id="GO:0005524">
    <property type="term" value="F:ATP binding"/>
    <property type="evidence" value="ECO:0007669"/>
    <property type="project" value="InterPro"/>
</dbReference>
<evidence type="ECO:0000256" key="1">
    <source>
        <dbReference type="ARBA" id="ARBA00038180"/>
    </source>
</evidence>
<dbReference type="EMBL" id="JARQWQ010000165">
    <property type="protein sequence ID" value="KAK2547865.1"/>
    <property type="molecule type" value="Genomic_DNA"/>
</dbReference>
<dbReference type="FunFam" id="1.10.510.10:FF:000153">
    <property type="entry name" value="Tribbles homolog 2"/>
    <property type="match status" value="1"/>
</dbReference>